<dbReference type="GO" id="GO:0000287">
    <property type="term" value="F:magnesium ion binding"/>
    <property type="evidence" value="ECO:0007669"/>
    <property type="project" value="InterPro"/>
</dbReference>
<comment type="subcellular location">
    <subcellularLocation>
        <location evidence="1">Cytoplasm</location>
    </subcellularLocation>
</comment>
<dbReference type="SUPFAM" id="SSF53271">
    <property type="entry name" value="PRTase-like"/>
    <property type="match status" value="2"/>
</dbReference>
<evidence type="ECO:0000313" key="20">
    <source>
        <dbReference type="Proteomes" id="UP000054342"/>
    </source>
</evidence>
<dbReference type="GO" id="GO:0016301">
    <property type="term" value="F:kinase activity"/>
    <property type="evidence" value="ECO:0007669"/>
    <property type="project" value="UniProtKB-KW"/>
</dbReference>
<dbReference type="GO" id="GO:0004749">
    <property type="term" value="F:ribose phosphate diphosphokinase activity"/>
    <property type="evidence" value="ECO:0007669"/>
    <property type="project" value="UniProtKB-EC"/>
</dbReference>
<dbReference type="FunFam" id="3.40.50.2020:FF:000017">
    <property type="entry name" value="Ribose-phosphate pyrophosphokinase 1"/>
    <property type="match status" value="1"/>
</dbReference>
<gene>
    <name evidence="19" type="ORF">PV05_03103</name>
</gene>
<dbReference type="GO" id="GO:0006164">
    <property type="term" value="P:purine nucleotide biosynthetic process"/>
    <property type="evidence" value="ECO:0007669"/>
    <property type="project" value="TreeGrafter"/>
</dbReference>
<feature type="domain" description="Ribose-phosphate pyrophosphokinase N-terminal" evidence="18">
    <location>
        <begin position="4"/>
        <end position="120"/>
    </location>
</feature>
<evidence type="ECO:0000256" key="7">
    <source>
        <dbReference type="ARBA" id="ARBA00022679"/>
    </source>
</evidence>
<dbReference type="InterPro" id="IPR029099">
    <property type="entry name" value="Pribosyltran_N"/>
</dbReference>
<evidence type="ECO:0000256" key="3">
    <source>
        <dbReference type="ARBA" id="ARBA00006478"/>
    </source>
</evidence>
<dbReference type="OrthoDB" id="413572at2759"/>
<keyword evidence="8" id="KW-0479">Metal-binding</keyword>
<keyword evidence="5" id="KW-0963">Cytoplasm</keyword>
<dbReference type="Pfam" id="PF13793">
    <property type="entry name" value="Pribosyltran_N"/>
    <property type="match status" value="1"/>
</dbReference>
<dbReference type="CDD" id="cd06223">
    <property type="entry name" value="PRTases_typeI"/>
    <property type="match status" value="1"/>
</dbReference>
<comment type="pathway">
    <text evidence="2">Metabolic intermediate biosynthesis; 5-phospho-alpha-D-ribose 1-diphosphate biosynthesis; 5-phospho-alpha-D-ribose 1-diphosphate from D-ribose 5-phosphate (route I): step 1/1.</text>
</comment>
<evidence type="ECO:0000256" key="17">
    <source>
        <dbReference type="SAM" id="MobiDB-lite"/>
    </source>
</evidence>
<dbReference type="STRING" id="348802.A0A0D2ESA9"/>
<name>A0A0D2ESA9_9EURO</name>
<dbReference type="GO" id="GO:0005737">
    <property type="term" value="C:cytoplasm"/>
    <property type="evidence" value="ECO:0007669"/>
    <property type="project" value="UniProtKB-SubCell"/>
</dbReference>
<feature type="compositionally biased region" description="Low complexity" evidence="17">
    <location>
        <begin position="346"/>
        <end position="360"/>
    </location>
</feature>
<dbReference type="Proteomes" id="UP000054342">
    <property type="component" value="Unassembled WGS sequence"/>
</dbReference>
<proteinExistence type="inferred from homology"/>
<evidence type="ECO:0000256" key="16">
    <source>
        <dbReference type="ARBA" id="ARBA00077829"/>
    </source>
</evidence>
<evidence type="ECO:0000256" key="10">
    <source>
        <dbReference type="ARBA" id="ARBA00022741"/>
    </source>
</evidence>
<dbReference type="NCBIfam" id="TIGR01251">
    <property type="entry name" value="ribP_PPkin"/>
    <property type="match status" value="1"/>
</dbReference>
<protein>
    <recommendedName>
        <fullName evidence="14">Ribose-phosphate pyrophosphokinase 1</fullName>
        <ecNumber evidence="4">2.7.6.1</ecNumber>
    </recommendedName>
    <alternativeName>
        <fullName evidence="16">Phosphoribosyl pyrophosphate synthase 1</fullName>
    </alternativeName>
</protein>
<dbReference type="InterPro" id="IPR000842">
    <property type="entry name" value="PRib_PP_synth_CS"/>
</dbReference>
<comment type="catalytic activity">
    <reaction evidence="15">
        <text>D-ribose 5-phosphate + ATP = 5-phospho-alpha-D-ribose 1-diphosphate + AMP + H(+)</text>
        <dbReference type="Rhea" id="RHEA:15609"/>
        <dbReference type="ChEBI" id="CHEBI:15378"/>
        <dbReference type="ChEBI" id="CHEBI:30616"/>
        <dbReference type="ChEBI" id="CHEBI:58017"/>
        <dbReference type="ChEBI" id="CHEBI:78346"/>
        <dbReference type="ChEBI" id="CHEBI:456215"/>
        <dbReference type="EC" id="2.7.6.1"/>
    </reaction>
</comment>
<keyword evidence="6" id="KW-0597">Phosphoprotein</keyword>
<evidence type="ECO:0000256" key="11">
    <source>
        <dbReference type="ARBA" id="ARBA00022777"/>
    </source>
</evidence>
<dbReference type="Gene3D" id="3.40.50.2020">
    <property type="match status" value="3"/>
</dbReference>
<keyword evidence="20" id="KW-1185">Reference proteome</keyword>
<dbReference type="RefSeq" id="XP_013319182.1">
    <property type="nucleotide sequence ID" value="XM_013463728.1"/>
</dbReference>
<evidence type="ECO:0000256" key="1">
    <source>
        <dbReference type="ARBA" id="ARBA00004496"/>
    </source>
</evidence>
<feature type="region of interest" description="Disordered" evidence="17">
    <location>
        <begin position="339"/>
        <end position="363"/>
    </location>
</feature>
<dbReference type="GO" id="GO:0005524">
    <property type="term" value="F:ATP binding"/>
    <property type="evidence" value="ECO:0007669"/>
    <property type="project" value="UniProtKB-KW"/>
</dbReference>
<dbReference type="GeneID" id="25325011"/>
<keyword evidence="7" id="KW-0808">Transferase</keyword>
<evidence type="ECO:0000256" key="2">
    <source>
        <dbReference type="ARBA" id="ARBA00004996"/>
    </source>
</evidence>
<dbReference type="GO" id="GO:0002189">
    <property type="term" value="C:ribose phosphate diphosphokinase complex"/>
    <property type="evidence" value="ECO:0007669"/>
    <property type="project" value="TreeGrafter"/>
</dbReference>
<evidence type="ECO:0000256" key="6">
    <source>
        <dbReference type="ARBA" id="ARBA00022553"/>
    </source>
</evidence>
<evidence type="ECO:0000256" key="5">
    <source>
        <dbReference type="ARBA" id="ARBA00022490"/>
    </source>
</evidence>
<evidence type="ECO:0000259" key="18">
    <source>
        <dbReference type="Pfam" id="PF13793"/>
    </source>
</evidence>
<evidence type="ECO:0000256" key="4">
    <source>
        <dbReference type="ARBA" id="ARBA00013247"/>
    </source>
</evidence>
<dbReference type="AlphaFoldDB" id="A0A0D2ESA9"/>
<keyword evidence="10" id="KW-0547">Nucleotide-binding</keyword>
<dbReference type="GO" id="GO:0009156">
    <property type="term" value="P:ribonucleoside monophosphate biosynthetic process"/>
    <property type="evidence" value="ECO:0007669"/>
    <property type="project" value="InterPro"/>
</dbReference>
<evidence type="ECO:0000256" key="15">
    <source>
        <dbReference type="ARBA" id="ARBA00049535"/>
    </source>
</evidence>
<keyword evidence="13" id="KW-0460">Magnesium</keyword>
<dbReference type="PROSITE" id="PS00114">
    <property type="entry name" value="PRPP_SYNTHASE"/>
    <property type="match status" value="1"/>
</dbReference>
<evidence type="ECO:0000256" key="8">
    <source>
        <dbReference type="ARBA" id="ARBA00022723"/>
    </source>
</evidence>
<evidence type="ECO:0000256" key="14">
    <source>
        <dbReference type="ARBA" id="ARBA00040334"/>
    </source>
</evidence>
<keyword evidence="12" id="KW-0067">ATP-binding</keyword>
<dbReference type="InterPro" id="IPR000836">
    <property type="entry name" value="PRTase_dom"/>
</dbReference>
<dbReference type="EC" id="2.7.6.1" evidence="4"/>
<evidence type="ECO:0000313" key="19">
    <source>
        <dbReference type="EMBL" id="KIW58598.1"/>
    </source>
</evidence>
<evidence type="ECO:0000256" key="12">
    <source>
        <dbReference type="ARBA" id="ARBA00022840"/>
    </source>
</evidence>
<feature type="compositionally biased region" description="Basic and acidic residues" evidence="17">
    <location>
        <begin position="311"/>
        <end position="324"/>
    </location>
</feature>
<sequence>MRGVKVFSGRSHPTLVQSICERLGTTPANVELGNFANGEISVQIGTSVRNEDVFIVQSGSPHINDSVMEMLIMIAACKGGSAKSITAVIPYFPYSRQSKKKSHRGAITAKMLANLMVVAGVDHVITVDLHASQMQGFFGKPVDNLFAEPIIARWIKTNVPHWKEAVVVSKNVGGTKRVTSLADALKLSFALVSTDRDRSRPSHHSNYLMDSTIFFDAIEPQSIRLEHRQSDGDDADHADNELEDPFEDKHRNVLPHRNKSSAKNGSNRLSRPKAVTIASSPLVQTTRVESSPAPASPNELTRIETAPSARRPSEYEPSEALHDERARDVIVGRLVQGHLVDDDHPSPALSSSASVSGLPGDHNLPTLQDRIDYDPMTASFVSNASSFQPEHALGGSFDAAATSDEEDEHMKHPGLEHTITLVGNVKDRTVILMDDIIDKSGSWIAAAETCVKIGHAKKVYCVAVHALFGDDSLEELEECECIDHIVVTNTFPITTERMRESKKLIVIDLANLLAEAIRRNHHGEDMSTMFRLSE</sequence>
<dbReference type="InterPro" id="IPR005946">
    <property type="entry name" value="Rib-P_diPkinase"/>
</dbReference>
<dbReference type="PANTHER" id="PTHR10210:SF57">
    <property type="entry name" value="RIBOSE-PHOSPHATE DIPHOSPHOKINASE"/>
    <property type="match status" value="1"/>
</dbReference>
<feature type="compositionally biased region" description="Basic and acidic residues" evidence="17">
    <location>
        <begin position="227"/>
        <end position="240"/>
    </location>
</feature>
<dbReference type="FunFam" id="3.40.50.2020:FF:000043">
    <property type="entry name" value="Ribose-phosphate pyrophosphokinase 1"/>
    <property type="match status" value="1"/>
</dbReference>
<keyword evidence="9" id="KW-0545">Nucleotide biosynthesis</keyword>
<organism evidence="19 20">
    <name type="scientific">Exophiala xenobiotica</name>
    <dbReference type="NCBI Taxonomy" id="348802"/>
    <lineage>
        <taxon>Eukaryota</taxon>
        <taxon>Fungi</taxon>
        <taxon>Dikarya</taxon>
        <taxon>Ascomycota</taxon>
        <taxon>Pezizomycotina</taxon>
        <taxon>Eurotiomycetes</taxon>
        <taxon>Chaetothyriomycetidae</taxon>
        <taxon>Chaetothyriales</taxon>
        <taxon>Herpotrichiellaceae</taxon>
        <taxon>Exophiala</taxon>
    </lineage>
</organism>
<dbReference type="InterPro" id="IPR029057">
    <property type="entry name" value="PRTase-like"/>
</dbReference>
<dbReference type="PANTHER" id="PTHR10210">
    <property type="entry name" value="RIBOSE-PHOSPHATE DIPHOSPHOKINASE FAMILY MEMBER"/>
    <property type="match status" value="1"/>
</dbReference>
<dbReference type="SMART" id="SM01400">
    <property type="entry name" value="Pribosyltran_N"/>
    <property type="match status" value="1"/>
</dbReference>
<feature type="compositionally biased region" description="Polar residues" evidence="17">
    <location>
        <begin position="277"/>
        <end position="289"/>
    </location>
</feature>
<feature type="region of interest" description="Disordered" evidence="17">
    <location>
        <begin position="227"/>
        <end position="324"/>
    </location>
</feature>
<evidence type="ECO:0000256" key="9">
    <source>
        <dbReference type="ARBA" id="ARBA00022727"/>
    </source>
</evidence>
<evidence type="ECO:0000256" key="13">
    <source>
        <dbReference type="ARBA" id="ARBA00022842"/>
    </source>
</evidence>
<dbReference type="HOGENOM" id="CLU_033546_1_2_1"/>
<dbReference type="Pfam" id="PF14572">
    <property type="entry name" value="Pribosyl_synth"/>
    <property type="match status" value="1"/>
</dbReference>
<keyword evidence="11" id="KW-0418">Kinase</keyword>
<accession>A0A0D2ESA9</accession>
<reference evidence="19 20" key="1">
    <citation type="submission" date="2015-01" db="EMBL/GenBank/DDBJ databases">
        <title>The Genome Sequence of Exophiala xenobiotica CBS118157.</title>
        <authorList>
            <consortium name="The Broad Institute Genomics Platform"/>
            <person name="Cuomo C."/>
            <person name="de Hoog S."/>
            <person name="Gorbushina A."/>
            <person name="Stielow B."/>
            <person name="Teixiera M."/>
            <person name="Abouelleil A."/>
            <person name="Chapman S.B."/>
            <person name="Priest M."/>
            <person name="Young S.K."/>
            <person name="Wortman J."/>
            <person name="Nusbaum C."/>
            <person name="Birren B."/>
        </authorList>
    </citation>
    <scope>NUCLEOTIDE SEQUENCE [LARGE SCALE GENOMIC DNA]</scope>
    <source>
        <strain evidence="19 20">CBS 118157</strain>
    </source>
</reference>
<comment type="similarity">
    <text evidence="3">Belongs to the ribose-phosphate pyrophosphokinase family.</text>
</comment>
<dbReference type="EMBL" id="KN847318">
    <property type="protein sequence ID" value="KIW58598.1"/>
    <property type="molecule type" value="Genomic_DNA"/>
</dbReference>
<dbReference type="GO" id="GO:0006015">
    <property type="term" value="P:5-phosphoribose 1-diphosphate biosynthetic process"/>
    <property type="evidence" value="ECO:0007669"/>
    <property type="project" value="TreeGrafter"/>
</dbReference>